<proteinExistence type="predicted"/>
<accession>A0A1I6XZ38</accession>
<evidence type="ECO:0000313" key="2">
    <source>
        <dbReference type="EMBL" id="SFT43590.1"/>
    </source>
</evidence>
<protein>
    <recommendedName>
        <fullName evidence="4">Low-complexity protein</fullName>
    </recommendedName>
</protein>
<keyword evidence="1" id="KW-0732">Signal</keyword>
<evidence type="ECO:0000313" key="3">
    <source>
        <dbReference type="Proteomes" id="UP000236454"/>
    </source>
</evidence>
<gene>
    <name evidence="2" type="ORF">SAMN05216474_0554</name>
</gene>
<name>A0A1I6XZ38_9FLAO</name>
<evidence type="ECO:0000256" key="1">
    <source>
        <dbReference type="SAM" id="SignalP"/>
    </source>
</evidence>
<dbReference type="STRING" id="477690.SAMN05216474_0554"/>
<dbReference type="AlphaFoldDB" id="A0A1I6XZ38"/>
<organism evidence="2 3">
    <name type="scientific">Lishizhenia tianjinensis</name>
    <dbReference type="NCBI Taxonomy" id="477690"/>
    <lineage>
        <taxon>Bacteria</taxon>
        <taxon>Pseudomonadati</taxon>
        <taxon>Bacteroidota</taxon>
        <taxon>Flavobacteriia</taxon>
        <taxon>Flavobacteriales</taxon>
        <taxon>Crocinitomicaceae</taxon>
        <taxon>Lishizhenia</taxon>
    </lineage>
</organism>
<dbReference type="EMBL" id="FPAS01000001">
    <property type="protein sequence ID" value="SFT43590.1"/>
    <property type="molecule type" value="Genomic_DNA"/>
</dbReference>
<sequence>MYVKYDTKLKKMKASKKNTTKLGLLAGGLALATLGSGAFAATSLGSAGELRSELAAETIQAGIDFKSQDAKCGEAKSTEAKCGEEGKATEAKCGEEGKATEAKCGEEGKATEAKCGEEGKATEAKCGEEGKATEAKCGEAGKK</sequence>
<keyword evidence="3" id="KW-1185">Reference proteome</keyword>
<feature type="chain" id="PRO_5014608436" description="Low-complexity protein" evidence="1">
    <location>
        <begin position="41"/>
        <end position="143"/>
    </location>
</feature>
<evidence type="ECO:0008006" key="4">
    <source>
        <dbReference type="Google" id="ProtNLM"/>
    </source>
</evidence>
<dbReference type="Proteomes" id="UP000236454">
    <property type="component" value="Unassembled WGS sequence"/>
</dbReference>
<feature type="signal peptide" evidence="1">
    <location>
        <begin position="1"/>
        <end position="40"/>
    </location>
</feature>
<reference evidence="2 3" key="1">
    <citation type="submission" date="2016-10" db="EMBL/GenBank/DDBJ databases">
        <authorList>
            <person name="de Groot N.N."/>
        </authorList>
    </citation>
    <scope>NUCLEOTIDE SEQUENCE [LARGE SCALE GENOMIC DNA]</scope>
    <source>
        <strain evidence="2 3">CGMCC 1.7005</strain>
    </source>
</reference>